<dbReference type="KEGG" id="vg:26516742"/>
<accession>A0A0C5AED7</accession>
<dbReference type="GeneID" id="26516742"/>
<keyword evidence="2" id="KW-1185">Reference proteome</keyword>
<sequence length="91" mass="9676">MAYANEFHDAVAAVKTAFKWALDNDVDDQTTGELWRHYQGLKTISASKKPVETFGVDFGDLNVGIDSDYYGAAGTVPIQGGAGSDVITFGA</sequence>
<dbReference type="RefSeq" id="YP_009188285.1">
    <property type="nucleotide sequence ID" value="NC_028663.1"/>
</dbReference>
<evidence type="ECO:0000313" key="2">
    <source>
        <dbReference type="Proteomes" id="UP000032135"/>
    </source>
</evidence>
<proteinExistence type="predicted"/>
<dbReference type="OrthoDB" id="19545at10239"/>
<name>A0A0C5AED7_9CAUD</name>
<reference evidence="1 2" key="1">
    <citation type="submission" date="2014-11" db="EMBL/GenBank/DDBJ databases">
        <authorList>
            <person name="Fedida A."/>
            <person name="Lindell D."/>
        </authorList>
    </citation>
    <scope>NUCLEOTIDE SEQUENCE [LARGE SCALE GENOMIC DNA]</scope>
</reference>
<dbReference type="EMBL" id="KP211958">
    <property type="protein sequence ID" value="AJK27624.1"/>
    <property type="molecule type" value="Genomic_DNA"/>
</dbReference>
<dbReference type="Proteomes" id="UP000032135">
    <property type="component" value="Segment"/>
</dbReference>
<gene>
    <name evidence="1" type="ORF">PTIM40_212</name>
</gene>
<organism evidence="1 2">
    <name type="scientific">Cyanophage P-TIM40</name>
    <dbReference type="NCBI Taxonomy" id="1589733"/>
    <lineage>
        <taxon>Viruses</taxon>
        <taxon>Duplodnaviria</taxon>
        <taxon>Heunggongvirae</taxon>
        <taxon>Uroviricota</taxon>
        <taxon>Caudoviricetes</taxon>
        <taxon>Pantevenvirales</taxon>
        <taxon>Kyanoviridae</taxon>
        <taxon>Libanvirus</taxon>
        <taxon>Libanvirus ptim40</taxon>
    </lineage>
</organism>
<protein>
    <submittedName>
        <fullName evidence="1">Uncharacterized protein</fullName>
    </submittedName>
</protein>
<evidence type="ECO:0000313" key="1">
    <source>
        <dbReference type="EMBL" id="AJK27624.1"/>
    </source>
</evidence>